<evidence type="ECO:0000313" key="1">
    <source>
        <dbReference type="EMBL" id="GJE86486.1"/>
    </source>
</evidence>
<organism evidence="1 2">
    <name type="scientific">Phanerochaete sordida</name>
    <dbReference type="NCBI Taxonomy" id="48140"/>
    <lineage>
        <taxon>Eukaryota</taxon>
        <taxon>Fungi</taxon>
        <taxon>Dikarya</taxon>
        <taxon>Basidiomycota</taxon>
        <taxon>Agaricomycotina</taxon>
        <taxon>Agaricomycetes</taxon>
        <taxon>Polyporales</taxon>
        <taxon>Phanerochaetaceae</taxon>
        <taxon>Phanerochaete</taxon>
    </lineage>
</organism>
<accession>A0A9P3L8U2</accession>
<dbReference type="Proteomes" id="UP000703269">
    <property type="component" value="Unassembled WGS sequence"/>
</dbReference>
<reference evidence="1 2" key="1">
    <citation type="submission" date="2021-08" db="EMBL/GenBank/DDBJ databases">
        <title>Draft Genome Sequence of Phanerochaete sordida strain YK-624.</title>
        <authorList>
            <person name="Mori T."/>
            <person name="Dohra H."/>
            <person name="Suzuki T."/>
            <person name="Kawagishi H."/>
            <person name="Hirai H."/>
        </authorList>
    </citation>
    <scope>NUCLEOTIDE SEQUENCE [LARGE SCALE GENOMIC DNA]</scope>
    <source>
        <strain evidence="1 2">YK-624</strain>
    </source>
</reference>
<gene>
    <name evidence="1" type="ORF">PsYK624_025660</name>
</gene>
<protein>
    <submittedName>
        <fullName evidence="1">Uncharacterized protein</fullName>
    </submittedName>
</protein>
<proteinExistence type="predicted"/>
<sequence>MIRHAPHNAPTFDLTTSIKLIYSPMLQMPCILGDVTSGAAAKHWSSSSVSIATMTASLTSSDDHLRIGAPVRTLSTLQAVR</sequence>
<keyword evidence="2" id="KW-1185">Reference proteome</keyword>
<name>A0A9P3L8U2_9APHY</name>
<dbReference type="AlphaFoldDB" id="A0A9P3L8U2"/>
<comment type="caution">
    <text evidence="1">The sequence shown here is derived from an EMBL/GenBank/DDBJ whole genome shotgun (WGS) entry which is preliminary data.</text>
</comment>
<evidence type="ECO:0000313" key="2">
    <source>
        <dbReference type="Proteomes" id="UP000703269"/>
    </source>
</evidence>
<dbReference type="EMBL" id="BPQB01000004">
    <property type="protein sequence ID" value="GJE86486.1"/>
    <property type="molecule type" value="Genomic_DNA"/>
</dbReference>